<dbReference type="InterPro" id="IPR051257">
    <property type="entry name" value="Diverse_CBS-Domain"/>
</dbReference>
<evidence type="ECO:0000313" key="5">
    <source>
        <dbReference type="Proteomes" id="UP000256864"/>
    </source>
</evidence>
<sequence>MLKRLNEVKVEDVMTRDVITVEPSEDVVFAFEKLMKHRISALPVLEEGKLAGIVTASDLGHNLILDNYELGTTVGEVMVKDVATVAPGETLADAIEKMNDYSSDEGIINQLVVVDDGDMVGIIADGDIIRALKTL</sequence>
<feature type="domain" description="CBS" evidence="3">
    <location>
        <begin position="78"/>
        <end position="135"/>
    </location>
</feature>
<protein>
    <submittedName>
        <fullName evidence="4">CBS domain protein</fullName>
    </submittedName>
</protein>
<dbReference type="SMART" id="SM00116">
    <property type="entry name" value="CBS"/>
    <property type="match status" value="2"/>
</dbReference>
<keyword evidence="5" id="KW-1185">Reference proteome</keyword>
<dbReference type="EMBL" id="QREL01000004">
    <property type="protein sequence ID" value="REE24696.1"/>
    <property type="molecule type" value="Genomic_DNA"/>
</dbReference>
<dbReference type="PROSITE" id="PS51371">
    <property type="entry name" value="CBS"/>
    <property type="match status" value="2"/>
</dbReference>
<gene>
    <name evidence="4" type="ORF">C7452_1806</name>
</gene>
<name>A0A371NC98_9EURY</name>
<feature type="domain" description="CBS" evidence="3">
    <location>
        <begin position="14"/>
        <end position="70"/>
    </location>
</feature>
<dbReference type="SUPFAM" id="SSF54631">
    <property type="entry name" value="CBS-domain pair"/>
    <property type="match status" value="1"/>
</dbReference>
<dbReference type="InterPro" id="IPR046342">
    <property type="entry name" value="CBS_dom_sf"/>
</dbReference>
<evidence type="ECO:0000259" key="3">
    <source>
        <dbReference type="PROSITE" id="PS51371"/>
    </source>
</evidence>
<dbReference type="Proteomes" id="UP000256864">
    <property type="component" value="Unassembled WGS sequence"/>
</dbReference>
<organism evidence="4 5">
    <name type="scientific">Methanothermobacter defluvii</name>
    <dbReference type="NCBI Taxonomy" id="49339"/>
    <lineage>
        <taxon>Archaea</taxon>
        <taxon>Methanobacteriati</taxon>
        <taxon>Methanobacteriota</taxon>
        <taxon>Methanomada group</taxon>
        <taxon>Methanobacteria</taxon>
        <taxon>Methanobacteriales</taxon>
        <taxon>Methanobacteriaceae</taxon>
        <taxon>Methanothermobacter</taxon>
    </lineage>
</organism>
<evidence type="ECO:0000256" key="2">
    <source>
        <dbReference type="PROSITE-ProRule" id="PRU00703"/>
    </source>
</evidence>
<proteinExistence type="predicted"/>
<comment type="caution">
    <text evidence="4">The sequence shown here is derived from an EMBL/GenBank/DDBJ whole genome shotgun (WGS) entry which is preliminary data.</text>
</comment>
<dbReference type="CDD" id="cd17784">
    <property type="entry name" value="CBS_pair_Euryarchaeota"/>
    <property type="match status" value="1"/>
</dbReference>
<dbReference type="AlphaFoldDB" id="A0A371NC98"/>
<dbReference type="Gene3D" id="3.10.580.10">
    <property type="entry name" value="CBS-domain"/>
    <property type="match status" value="1"/>
</dbReference>
<dbReference type="Pfam" id="PF00571">
    <property type="entry name" value="CBS"/>
    <property type="match status" value="2"/>
</dbReference>
<accession>A0A371NC98</accession>
<dbReference type="InterPro" id="IPR000644">
    <property type="entry name" value="CBS_dom"/>
</dbReference>
<reference evidence="4 5" key="1">
    <citation type="submission" date="2018-07" db="EMBL/GenBank/DDBJ databases">
        <title>Genomic Encyclopedia of Type Strains, Phase IV (KMG-IV): sequencing the most valuable type-strain genomes for metagenomic binning, comparative biology and taxonomic classification.</title>
        <authorList>
            <person name="Goeker M."/>
        </authorList>
    </citation>
    <scope>NUCLEOTIDE SEQUENCE [LARGE SCALE GENOMIC DNA]</scope>
    <source>
        <strain evidence="4 5">DSM 7466</strain>
    </source>
</reference>
<dbReference type="PANTHER" id="PTHR43080:SF2">
    <property type="entry name" value="CBS DOMAIN-CONTAINING PROTEIN"/>
    <property type="match status" value="1"/>
</dbReference>
<keyword evidence="1 2" id="KW-0129">CBS domain</keyword>
<evidence type="ECO:0000256" key="1">
    <source>
        <dbReference type="ARBA" id="ARBA00023122"/>
    </source>
</evidence>
<evidence type="ECO:0000313" key="4">
    <source>
        <dbReference type="EMBL" id="REE24696.1"/>
    </source>
</evidence>
<dbReference type="PANTHER" id="PTHR43080">
    <property type="entry name" value="CBS DOMAIN-CONTAINING PROTEIN CBSX3, MITOCHONDRIAL"/>
    <property type="match status" value="1"/>
</dbReference>